<keyword evidence="14 17" id="KW-0496">Mitochondrion</keyword>
<feature type="transmembrane region" description="Helical" evidence="17">
    <location>
        <begin position="107"/>
        <end position="127"/>
    </location>
</feature>
<dbReference type="AlphaFoldDB" id="A0A6B9UCF5"/>
<feature type="transmembrane region" description="Helical" evidence="17">
    <location>
        <begin position="296"/>
        <end position="316"/>
    </location>
</feature>
<feature type="domain" description="NADH:quinone oxidoreductase/Mrp antiporter transmembrane" evidence="18">
    <location>
        <begin position="72"/>
        <end position="349"/>
    </location>
</feature>
<feature type="transmembrane region" description="Helical" evidence="17">
    <location>
        <begin position="262"/>
        <end position="284"/>
    </location>
</feature>
<keyword evidence="15 17" id="KW-0472">Membrane</keyword>
<feature type="transmembrane region" description="Helical" evidence="17">
    <location>
        <begin position="76"/>
        <end position="95"/>
    </location>
</feature>
<evidence type="ECO:0000256" key="2">
    <source>
        <dbReference type="ARBA" id="ARBA00004225"/>
    </source>
</evidence>
<keyword evidence="13 17" id="KW-0830">Ubiquinone</keyword>
<evidence type="ECO:0000256" key="5">
    <source>
        <dbReference type="ARBA" id="ARBA00021006"/>
    </source>
</evidence>
<feature type="transmembrane region" description="Helical" evidence="17">
    <location>
        <begin position="328"/>
        <end position="358"/>
    </location>
</feature>
<evidence type="ECO:0000259" key="18">
    <source>
        <dbReference type="Pfam" id="PF00361"/>
    </source>
</evidence>
<dbReference type="Pfam" id="PF00361">
    <property type="entry name" value="Proton_antipo_M"/>
    <property type="match status" value="1"/>
</dbReference>
<comment type="subcellular location">
    <subcellularLocation>
        <location evidence="2 17">Mitochondrion membrane</location>
        <topology evidence="2 17">Multi-pass membrane protein</topology>
    </subcellularLocation>
</comment>
<proteinExistence type="inferred from homology"/>
<dbReference type="GO" id="GO:0031966">
    <property type="term" value="C:mitochondrial membrane"/>
    <property type="evidence" value="ECO:0007669"/>
    <property type="project" value="UniProtKB-SubCell"/>
</dbReference>
<feature type="transmembrane region" description="Helical" evidence="17">
    <location>
        <begin position="209"/>
        <end position="226"/>
    </location>
</feature>
<feature type="transmembrane region" description="Helical" evidence="17">
    <location>
        <begin position="28"/>
        <end position="45"/>
    </location>
</feature>
<reference evidence="19" key="1">
    <citation type="submission" date="2019-11" db="EMBL/GenBank/DDBJ databases">
        <authorList>
            <person name="Yang R.-S."/>
        </authorList>
    </citation>
    <scope>NUCLEOTIDE SEQUENCE</scope>
</reference>
<evidence type="ECO:0000256" key="13">
    <source>
        <dbReference type="ARBA" id="ARBA00023075"/>
    </source>
</evidence>
<keyword evidence="6 17" id="KW-0813">Transport</keyword>
<evidence type="ECO:0000256" key="17">
    <source>
        <dbReference type="RuleBase" id="RU003297"/>
    </source>
</evidence>
<evidence type="ECO:0000256" key="7">
    <source>
        <dbReference type="ARBA" id="ARBA00022660"/>
    </source>
</evidence>
<dbReference type="GO" id="GO:0042773">
    <property type="term" value="P:ATP synthesis coupled electron transport"/>
    <property type="evidence" value="ECO:0007669"/>
    <property type="project" value="InterPro"/>
</dbReference>
<evidence type="ECO:0000256" key="3">
    <source>
        <dbReference type="ARBA" id="ARBA00009025"/>
    </source>
</evidence>
<dbReference type="GO" id="GO:0015990">
    <property type="term" value="P:electron transport coupled proton transport"/>
    <property type="evidence" value="ECO:0007669"/>
    <property type="project" value="TreeGrafter"/>
</dbReference>
<comment type="similarity">
    <text evidence="3 17">Belongs to the complex I subunit 4 family.</text>
</comment>
<organism evidence="19">
    <name type="scientific">Branchinella kugenumaensis</name>
    <dbReference type="NCBI Taxonomy" id="381660"/>
    <lineage>
        <taxon>Eukaryota</taxon>
        <taxon>Metazoa</taxon>
        <taxon>Ecdysozoa</taxon>
        <taxon>Arthropoda</taxon>
        <taxon>Crustacea</taxon>
        <taxon>Branchiopoda</taxon>
        <taxon>Anostraca</taxon>
        <taxon>Thamnocephalidae</taxon>
        <taxon>Branchinella</taxon>
    </lineage>
</organism>
<comment type="function">
    <text evidence="17">Core subunit of the mitochondrial membrane respiratory chain NADH dehydrogenase (Complex I) which catalyzes electron transfer from NADH through the respiratory chain, using ubiquinone as an electron acceptor. Essential for the catalytic activity and assembly of complex I.</text>
</comment>
<name>A0A6B9UCF5_9CRUS</name>
<dbReference type="PRINTS" id="PR01437">
    <property type="entry name" value="NUOXDRDTASE4"/>
</dbReference>
<dbReference type="GO" id="GO:0048039">
    <property type="term" value="F:ubiquinone binding"/>
    <property type="evidence" value="ECO:0007669"/>
    <property type="project" value="TreeGrafter"/>
</dbReference>
<dbReference type="GO" id="GO:0008137">
    <property type="term" value="F:NADH dehydrogenase (ubiquinone) activity"/>
    <property type="evidence" value="ECO:0007669"/>
    <property type="project" value="UniProtKB-UniRule"/>
</dbReference>
<evidence type="ECO:0000256" key="14">
    <source>
        <dbReference type="ARBA" id="ARBA00023128"/>
    </source>
</evidence>
<dbReference type="PANTHER" id="PTHR43507:SF20">
    <property type="entry name" value="NADH-UBIQUINONE OXIDOREDUCTASE CHAIN 4"/>
    <property type="match status" value="1"/>
</dbReference>
<keyword evidence="7 17" id="KW-0679">Respiratory chain</keyword>
<feature type="transmembrane region" description="Helical" evidence="17">
    <location>
        <begin position="147"/>
        <end position="168"/>
    </location>
</feature>
<evidence type="ECO:0000256" key="4">
    <source>
        <dbReference type="ARBA" id="ARBA00012944"/>
    </source>
</evidence>
<evidence type="ECO:0000256" key="12">
    <source>
        <dbReference type="ARBA" id="ARBA00023027"/>
    </source>
</evidence>
<gene>
    <name evidence="19" type="primary">nad4</name>
</gene>
<dbReference type="PANTHER" id="PTHR43507">
    <property type="entry name" value="NADH-UBIQUINONE OXIDOREDUCTASE CHAIN 4"/>
    <property type="match status" value="1"/>
</dbReference>
<evidence type="ECO:0000256" key="11">
    <source>
        <dbReference type="ARBA" id="ARBA00022989"/>
    </source>
</evidence>
<comment type="function">
    <text evidence="1">Core subunit of the mitochondrial membrane respiratory chain NADH dehydrogenase (Complex I) that is believed to belong to the minimal assembly required for catalysis. Complex I functions in the transfer of electrons from NADH to the respiratory chain. The immediate electron acceptor for the enzyme is believed to be ubiquinone.</text>
</comment>
<keyword evidence="10 17" id="KW-0249">Electron transport</keyword>
<evidence type="ECO:0000256" key="1">
    <source>
        <dbReference type="ARBA" id="ARBA00003257"/>
    </source>
</evidence>
<evidence type="ECO:0000256" key="16">
    <source>
        <dbReference type="ARBA" id="ARBA00049551"/>
    </source>
</evidence>
<evidence type="ECO:0000256" key="10">
    <source>
        <dbReference type="ARBA" id="ARBA00022982"/>
    </source>
</evidence>
<feature type="transmembrane region" description="Helical" evidence="17">
    <location>
        <begin position="52"/>
        <end position="70"/>
    </location>
</feature>
<dbReference type="GO" id="GO:0003954">
    <property type="term" value="F:NADH dehydrogenase activity"/>
    <property type="evidence" value="ECO:0007669"/>
    <property type="project" value="TreeGrafter"/>
</dbReference>
<evidence type="ECO:0000256" key="9">
    <source>
        <dbReference type="ARBA" id="ARBA00022967"/>
    </source>
</evidence>
<comment type="catalytic activity">
    <reaction evidence="16 17">
        <text>a ubiquinone + NADH + 5 H(+)(in) = a ubiquinol + NAD(+) + 4 H(+)(out)</text>
        <dbReference type="Rhea" id="RHEA:29091"/>
        <dbReference type="Rhea" id="RHEA-COMP:9565"/>
        <dbReference type="Rhea" id="RHEA-COMP:9566"/>
        <dbReference type="ChEBI" id="CHEBI:15378"/>
        <dbReference type="ChEBI" id="CHEBI:16389"/>
        <dbReference type="ChEBI" id="CHEBI:17976"/>
        <dbReference type="ChEBI" id="CHEBI:57540"/>
        <dbReference type="ChEBI" id="CHEBI:57945"/>
        <dbReference type="EC" id="7.1.1.2"/>
    </reaction>
</comment>
<keyword evidence="11 17" id="KW-1133">Transmembrane helix</keyword>
<evidence type="ECO:0000313" key="19">
    <source>
        <dbReference type="EMBL" id="QHN59867.1"/>
    </source>
</evidence>
<dbReference type="EMBL" id="MN660045">
    <property type="protein sequence ID" value="QHN59867.1"/>
    <property type="molecule type" value="Genomic_DNA"/>
</dbReference>
<accession>A0A6B9UCF5</accession>
<sequence>MINNYYFSLSYLFLMTFFILFIDFFQSWSSILLMLSAWIFLLMILSWKPSSLLFYSFLIFSLFFLLFFTFTSSSLISFYIFFESSLIPTMLLIMGWGYQPERLPSSFYFLFYTLVASLPLLFIILGLNNEYQSSFPDFMPNLSDSIFHLFIILAFLVKLPIYFGHIWLPKAHVEAPVTGSMVLAAVLLKLGGYGLFLVQSFIIEDPLNCILLISLFGGIYSSILSLRQTDVKALIAYSSVAHMSFVITAMVLNNSYLNSSSILMMVAHGVCSSGLFYLSYLIYLRFSSRSFLLTRGVLIFLPYLTLWWFLLIVFNMGVPPSFNLFAELFMFIGISSINLFYTLLVGLISFFSACYCLYLYSSSSHGLGLMLSSFSDSKIIELFVCSSHFLPLLLLINL</sequence>
<keyword evidence="8 17" id="KW-0812">Transmembrane</keyword>
<keyword evidence="9" id="KW-1278">Translocase</keyword>
<evidence type="ECO:0000256" key="8">
    <source>
        <dbReference type="ARBA" id="ARBA00022692"/>
    </source>
</evidence>
<protein>
    <recommendedName>
        <fullName evidence="5 17">NADH-ubiquinone oxidoreductase chain 4</fullName>
        <ecNumber evidence="4 17">7.1.1.2</ecNumber>
    </recommendedName>
</protein>
<dbReference type="InterPro" id="IPR003918">
    <property type="entry name" value="NADH_UbQ_OxRdtase"/>
</dbReference>
<dbReference type="InterPro" id="IPR001750">
    <property type="entry name" value="ND/Mrp_TM"/>
</dbReference>
<dbReference type="EC" id="7.1.1.2" evidence="4 17"/>
<keyword evidence="12 17" id="KW-0520">NAD</keyword>
<evidence type="ECO:0000256" key="15">
    <source>
        <dbReference type="ARBA" id="ARBA00023136"/>
    </source>
</evidence>
<feature type="transmembrane region" description="Helical" evidence="17">
    <location>
        <begin position="5"/>
        <end position="22"/>
    </location>
</feature>
<evidence type="ECO:0000256" key="6">
    <source>
        <dbReference type="ARBA" id="ARBA00022448"/>
    </source>
</evidence>
<feature type="transmembrane region" description="Helical" evidence="17">
    <location>
        <begin position="180"/>
        <end position="203"/>
    </location>
</feature>
<feature type="transmembrane region" description="Helical" evidence="17">
    <location>
        <begin position="233"/>
        <end position="256"/>
    </location>
</feature>
<geneLocation type="mitochondrion" evidence="19"/>